<name>A0A6G0WM60_9STRA</name>
<comment type="similarity">
    <text evidence="1">Belongs to the tubulin--tyrosine ligase family.</text>
</comment>
<keyword evidence="6" id="KW-0732">Signal</keyword>
<dbReference type="GO" id="GO:0036064">
    <property type="term" value="C:ciliary basal body"/>
    <property type="evidence" value="ECO:0007669"/>
    <property type="project" value="TreeGrafter"/>
</dbReference>
<keyword evidence="4" id="KW-0067">ATP-binding</keyword>
<evidence type="ECO:0000256" key="6">
    <source>
        <dbReference type="SAM" id="SignalP"/>
    </source>
</evidence>
<dbReference type="InterPro" id="IPR004344">
    <property type="entry name" value="TTL/TTLL_fam"/>
</dbReference>
<keyword evidence="3" id="KW-0547">Nucleotide-binding</keyword>
<dbReference type="GO" id="GO:0070740">
    <property type="term" value="F:tubulin-glutamic acid ligase activity"/>
    <property type="evidence" value="ECO:0007669"/>
    <property type="project" value="TreeGrafter"/>
</dbReference>
<dbReference type="SUPFAM" id="SSF56059">
    <property type="entry name" value="Glutathione synthetase ATP-binding domain-like"/>
    <property type="match status" value="1"/>
</dbReference>
<evidence type="ECO:0000256" key="2">
    <source>
        <dbReference type="ARBA" id="ARBA00022598"/>
    </source>
</evidence>
<evidence type="ECO:0000313" key="7">
    <source>
        <dbReference type="EMBL" id="KAF0728384.1"/>
    </source>
</evidence>
<dbReference type="GO" id="GO:0005524">
    <property type="term" value="F:ATP binding"/>
    <property type="evidence" value="ECO:0007669"/>
    <property type="project" value="UniProtKB-KW"/>
</dbReference>
<dbReference type="VEuPathDB" id="FungiDB:AeMF1_008876"/>
<dbReference type="VEuPathDB" id="FungiDB:AeMF1_008877"/>
<accession>A0A6G0WM60</accession>
<evidence type="ECO:0000256" key="1">
    <source>
        <dbReference type="ARBA" id="ARBA00006820"/>
    </source>
</evidence>
<dbReference type="EMBL" id="VJMJ01000178">
    <property type="protein sequence ID" value="KAF0728384.1"/>
    <property type="molecule type" value="Genomic_DNA"/>
</dbReference>
<dbReference type="GO" id="GO:0000226">
    <property type="term" value="P:microtubule cytoskeleton organization"/>
    <property type="evidence" value="ECO:0007669"/>
    <property type="project" value="TreeGrafter"/>
</dbReference>
<dbReference type="PROSITE" id="PS51221">
    <property type="entry name" value="TTL"/>
    <property type="match status" value="1"/>
</dbReference>
<keyword evidence="8" id="KW-1185">Reference proteome</keyword>
<dbReference type="Pfam" id="PF03133">
    <property type="entry name" value="TTL"/>
    <property type="match status" value="1"/>
</dbReference>
<protein>
    <recommendedName>
        <fullName evidence="5">Tubulin--tyrosine ligase-like protein 9</fullName>
    </recommendedName>
</protein>
<dbReference type="PANTHER" id="PTHR12241">
    <property type="entry name" value="TUBULIN POLYGLUTAMYLASE"/>
    <property type="match status" value="1"/>
</dbReference>
<comment type="caution">
    <text evidence="7">The sequence shown here is derived from an EMBL/GenBank/DDBJ whole genome shotgun (WGS) entry which is preliminary data.</text>
</comment>
<evidence type="ECO:0000313" key="8">
    <source>
        <dbReference type="Proteomes" id="UP000481153"/>
    </source>
</evidence>
<evidence type="ECO:0000256" key="4">
    <source>
        <dbReference type="ARBA" id="ARBA00022840"/>
    </source>
</evidence>
<feature type="chain" id="PRO_5026247269" description="Tubulin--tyrosine ligase-like protein 9" evidence="6">
    <location>
        <begin position="23"/>
        <end position="566"/>
    </location>
</feature>
<dbReference type="GO" id="GO:0015631">
    <property type="term" value="F:tubulin binding"/>
    <property type="evidence" value="ECO:0007669"/>
    <property type="project" value="TreeGrafter"/>
</dbReference>
<evidence type="ECO:0000256" key="5">
    <source>
        <dbReference type="ARBA" id="ARBA00030445"/>
    </source>
</evidence>
<dbReference type="Proteomes" id="UP000481153">
    <property type="component" value="Unassembled WGS sequence"/>
</dbReference>
<dbReference type="PANTHER" id="PTHR12241:SF39">
    <property type="entry name" value="TUBULIN POLYGLUTAMYLASE TTLL9-RELATED"/>
    <property type="match status" value="1"/>
</dbReference>
<organism evidence="7 8">
    <name type="scientific">Aphanomyces euteiches</name>
    <dbReference type="NCBI Taxonomy" id="100861"/>
    <lineage>
        <taxon>Eukaryota</taxon>
        <taxon>Sar</taxon>
        <taxon>Stramenopiles</taxon>
        <taxon>Oomycota</taxon>
        <taxon>Saprolegniomycetes</taxon>
        <taxon>Saprolegniales</taxon>
        <taxon>Verrucalvaceae</taxon>
        <taxon>Aphanomyces</taxon>
    </lineage>
</organism>
<proteinExistence type="inferred from homology"/>
<evidence type="ECO:0000256" key="3">
    <source>
        <dbReference type="ARBA" id="ARBA00022741"/>
    </source>
</evidence>
<dbReference type="AlphaFoldDB" id="A0A6G0WM60"/>
<keyword evidence="2" id="KW-0436">Ligase</keyword>
<sequence length="566" mass="65413">MQTLQALFLAAAILTGTATSSATCPYTDLNATRIMTAGPLCLNATMECVVDNQCRRLATNATLFQLDPEYDSDAILDGLDHGRDFIDAVGDFSQWNNTLNKSFLQLSNFSKINLDAFVMHPSFESFSLENLPMPKLPQFIATSKQLVQLWLDNTSMTDIPTPLAPSIFDLTFNRQPLNVSSLQTLPKSVSNFFMSEKKAEARPRRIVDKNAKAKPASNSTIRFKTTFRNTIYDAMLRRGWKESTDGEWDFYWADREFIYDVLDTVHLDVTQRVNHFRNGRELCRKDLLIKNLKRARRAQKKNDDFPYDFFPITYILPGEYSMFVEEFKRNQGIWIMKPISKAQGKGIFLFTKLSQISDWRTDYRYKPENQQVETYVVQKYISNPYLVGGKKFDLRLYALVSSFSPLEIYLYRSGFARFTNSRYSNQASDIENSFIHLTNVAIQKTSEHYNKKHGGKWDLKSLKLYMMSKHGCERVDRLFYEIQMVIIRSLQSVEKIIISDKHCFELYGYDIMIDDTLKPWLLEVNASPSLSANTSQDYQLKCGMLHDMLDIINLENKYVVVGARSF</sequence>
<reference evidence="7 8" key="1">
    <citation type="submission" date="2019-07" db="EMBL/GenBank/DDBJ databases">
        <title>Genomics analysis of Aphanomyces spp. identifies a new class of oomycete effector associated with host adaptation.</title>
        <authorList>
            <person name="Gaulin E."/>
        </authorList>
    </citation>
    <scope>NUCLEOTIDE SEQUENCE [LARGE SCALE GENOMIC DNA]</scope>
    <source>
        <strain evidence="7 8">ATCC 201684</strain>
    </source>
</reference>
<feature type="signal peptide" evidence="6">
    <location>
        <begin position="1"/>
        <end position="22"/>
    </location>
</feature>
<gene>
    <name evidence="7" type="ORF">Ae201684_013749</name>
</gene>
<dbReference type="Gene3D" id="3.30.470.20">
    <property type="entry name" value="ATP-grasp fold, B domain"/>
    <property type="match status" value="1"/>
</dbReference>